<feature type="transmembrane region" description="Helical" evidence="1">
    <location>
        <begin position="12"/>
        <end position="35"/>
    </location>
</feature>
<dbReference type="Proteomes" id="UP001564408">
    <property type="component" value="Unassembled WGS sequence"/>
</dbReference>
<evidence type="ECO:0000313" key="3">
    <source>
        <dbReference type="EMBL" id="MEY6431736.1"/>
    </source>
</evidence>
<gene>
    <name evidence="3" type="ORF">ABC977_04860</name>
</gene>
<comment type="caution">
    <text evidence="3">The sequence shown here is derived from an EMBL/GenBank/DDBJ whole genome shotgun (WGS) entry which is preliminary data.</text>
</comment>
<keyword evidence="1" id="KW-0472">Membrane</keyword>
<keyword evidence="1" id="KW-0812">Transmembrane</keyword>
<dbReference type="PANTHER" id="PTHR37946">
    <property type="entry name" value="SLL1969 PROTEIN"/>
    <property type="match status" value="1"/>
</dbReference>
<dbReference type="EMBL" id="JBDKXB010000004">
    <property type="protein sequence ID" value="MEY6431736.1"/>
    <property type="molecule type" value="Genomic_DNA"/>
</dbReference>
<protein>
    <submittedName>
        <fullName evidence="3">Alpha/beta fold hydrolase</fullName>
    </submittedName>
</protein>
<keyword evidence="4" id="KW-1185">Reference proteome</keyword>
<keyword evidence="3" id="KW-0378">Hydrolase</keyword>
<dbReference type="RefSeq" id="WP_369666119.1">
    <property type="nucleotide sequence ID" value="NZ_JBDKXB010000004.1"/>
</dbReference>
<dbReference type="InterPro" id="IPR029058">
    <property type="entry name" value="AB_hydrolase_fold"/>
</dbReference>
<dbReference type="InterPro" id="IPR000073">
    <property type="entry name" value="AB_hydrolase_1"/>
</dbReference>
<dbReference type="Gene3D" id="3.40.50.1820">
    <property type="entry name" value="alpha/beta hydrolase"/>
    <property type="match status" value="1"/>
</dbReference>
<evidence type="ECO:0000259" key="2">
    <source>
        <dbReference type="Pfam" id="PF12697"/>
    </source>
</evidence>
<dbReference type="Pfam" id="PF12697">
    <property type="entry name" value="Abhydrolase_6"/>
    <property type="match status" value="1"/>
</dbReference>
<accession>A0ABV4BB89</accession>
<keyword evidence="1" id="KW-1133">Transmembrane helix</keyword>
<sequence length="355" mass="39047">MITRTLDRRLRRSGGSAVFPILLALVLMMAAWIWWAEGHPHAERRLRVLVQDQLEHWFPETMAPLDGWHGLVLRVPGVAEGDSAARPRVLLVHGLDEPGGIWDDLVFVLGAADFEVWELRYPNDQGIDRSTDLLAELWSGMPADRPVVLVGHSMGGLVVRDFVTRWRHPVDAAAKVEGASVRAVILVGTPNQGSEWARLRVWLELRDHFAADSERRFSLFAGLRDGTGAAKVDLRPGSDFLRDLNARPWPDSVPIRLIGGLLTEPPEAMTASLEAISTDIEAAKLTEALHDWWSSLGEGLGDGVVPLASLEIPGAPKPLLVRASHRGMLARLRPGDPEPVAIPHIVATLEKWADP</sequence>
<dbReference type="SUPFAM" id="SSF53474">
    <property type="entry name" value="alpha/beta-Hydrolases"/>
    <property type="match status" value="1"/>
</dbReference>
<proteinExistence type="predicted"/>
<name>A0ABV4BB89_9GAMM</name>
<dbReference type="GO" id="GO:0016787">
    <property type="term" value="F:hydrolase activity"/>
    <property type="evidence" value="ECO:0007669"/>
    <property type="project" value="UniProtKB-KW"/>
</dbReference>
<evidence type="ECO:0000313" key="4">
    <source>
        <dbReference type="Proteomes" id="UP001564408"/>
    </source>
</evidence>
<organism evidence="3 4">
    <name type="scientific">Thioalkalicoccus limnaeus</name>
    <dbReference type="NCBI Taxonomy" id="120681"/>
    <lineage>
        <taxon>Bacteria</taxon>
        <taxon>Pseudomonadati</taxon>
        <taxon>Pseudomonadota</taxon>
        <taxon>Gammaproteobacteria</taxon>
        <taxon>Chromatiales</taxon>
        <taxon>Chromatiaceae</taxon>
        <taxon>Thioalkalicoccus</taxon>
    </lineage>
</organism>
<evidence type="ECO:0000256" key="1">
    <source>
        <dbReference type="SAM" id="Phobius"/>
    </source>
</evidence>
<reference evidence="3 4" key="1">
    <citation type="submission" date="2024-05" db="EMBL/GenBank/DDBJ databases">
        <title>Genome Sequence and Characterization of the New Strain Purple Sulfur Bacterium of Genus Thioalkalicoccus.</title>
        <authorList>
            <person name="Bryantseva I.A."/>
            <person name="Kyndt J.A."/>
            <person name="Imhoff J.F."/>
        </authorList>
    </citation>
    <scope>NUCLEOTIDE SEQUENCE [LARGE SCALE GENOMIC DNA]</scope>
    <source>
        <strain evidence="3 4">Um2</strain>
    </source>
</reference>
<dbReference type="PANTHER" id="PTHR37946:SF1">
    <property type="entry name" value="SLL1969 PROTEIN"/>
    <property type="match status" value="1"/>
</dbReference>
<feature type="domain" description="AB hydrolase-1" evidence="2">
    <location>
        <begin position="89"/>
        <end position="264"/>
    </location>
</feature>